<protein>
    <submittedName>
        <fullName evidence="4">Uncharacterized protein</fullName>
    </submittedName>
</protein>
<reference evidence="4 5" key="1">
    <citation type="submission" date="2024-05" db="EMBL/GenBank/DDBJ databases">
        <title>Genome sequencing and assembly of Indian major carp, Cirrhinus mrigala (Hamilton, 1822).</title>
        <authorList>
            <person name="Mohindra V."/>
            <person name="Chowdhury L.M."/>
            <person name="Lal K."/>
            <person name="Jena J.K."/>
        </authorList>
    </citation>
    <scope>NUCLEOTIDE SEQUENCE [LARGE SCALE GENOMIC DNA]</scope>
    <source>
        <strain evidence="4">CM1030</strain>
        <tissue evidence="4">Blood</tissue>
    </source>
</reference>
<feature type="non-terminal residue" evidence="4">
    <location>
        <position position="57"/>
    </location>
</feature>
<evidence type="ECO:0000313" key="4">
    <source>
        <dbReference type="EMBL" id="KAL0181182.1"/>
    </source>
</evidence>
<dbReference type="InterPro" id="IPR016197">
    <property type="entry name" value="Chromo-like_dom_sf"/>
</dbReference>
<evidence type="ECO:0000256" key="3">
    <source>
        <dbReference type="ARBA" id="ARBA00023242"/>
    </source>
</evidence>
<dbReference type="GO" id="GO:0005634">
    <property type="term" value="C:nucleus"/>
    <property type="evidence" value="ECO:0007669"/>
    <property type="project" value="UniProtKB-SubCell"/>
</dbReference>
<name>A0ABD0Q5G0_CIRMR</name>
<dbReference type="Gene3D" id="2.30.30.140">
    <property type="match status" value="1"/>
</dbReference>
<keyword evidence="2" id="KW-0677">Repeat</keyword>
<dbReference type="EMBL" id="JAMKFB020000011">
    <property type="protein sequence ID" value="KAL0181182.1"/>
    <property type="molecule type" value="Genomic_DNA"/>
</dbReference>
<dbReference type="Pfam" id="PF02820">
    <property type="entry name" value="MBT"/>
    <property type="match status" value="1"/>
</dbReference>
<dbReference type="Proteomes" id="UP001529510">
    <property type="component" value="Unassembled WGS sequence"/>
</dbReference>
<organism evidence="4 5">
    <name type="scientific">Cirrhinus mrigala</name>
    <name type="common">Mrigala</name>
    <dbReference type="NCBI Taxonomy" id="683832"/>
    <lineage>
        <taxon>Eukaryota</taxon>
        <taxon>Metazoa</taxon>
        <taxon>Chordata</taxon>
        <taxon>Craniata</taxon>
        <taxon>Vertebrata</taxon>
        <taxon>Euteleostomi</taxon>
        <taxon>Actinopterygii</taxon>
        <taxon>Neopterygii</taxon>
        <taxon>Teleostei</taxon>
        <taxon>Ostariophysi</taxon>
        <taxon>Cypriniformes</taxon>
        <taxon>Cyprinidae</taxon>
        <taxon>Labeoninae</taxon>
        <taxon>Labeonini</taxon>
        <taxon>Cirrhinus</taxon>
    </lineage>
</organism>
<comment type="caution">
    <text evidence="4">The sequence shown here is derived from an EMBL/GenBank/DDBJ whole genome shotgun (WGS) entry which is preliminary data.</text>
</comment>
<evidence type="ECO:0000313" key="5">
    <source>
        <dbReference type="Proteomes" id="UP001529510"/>
    </source>
</evidence>
<dbReference type="SUPFAM" id="SSF54160">
    <property type="entry name" value="Chromo domain-like"/>
    <property type="match status" value="1"/>
</dbReference>
<dbReference type="AlphaFoldDB" id="A0ABD0Q5G0"/>
<keyword evidence="3" id="KW-0539">Nucleus</keyword>
<sequence>YTANIEKIDYENEKVLIHYRQWSHRYDEWFDWASPYLRPMERVQLRREGRQEDSFIP</sequence>
<dbReference type="PANTHER" id="PTHR15856:SF27">
    <property type="entry name" value="PHD FINGER PROTEIN 20"/>
    <property type="match status" value="1"/>
</dbReference>
<proteinExistence type="predicted"/>
<dbReference type="InterPro" id="IPR043449">
    <property type="entry name" value="PHF20-like"/>
</dbReference>
<accession>A0ABD0Q5G0</accession>
<keyword evidence="5" id="KW-1185">Reference proteome</keyword>
<evidence type="ECO:0000256" key="1">
    <source>
        <dbReference type="ARBA" id="ARBA00004123"/>
    </source>
</evidence>
<gene>
    <name evidence="4" type="ORF">M9458_023588</name>
</gene>
<comment type="subcellular location">
    <subcellularLocation>
        <location evidence="1">Nucleus</location>
    </subcellularLocation>
</comment>
<dbReference type="PANTHER" id="PTHR15856">
    <property type="entry name" value="PHD FINGER PROTEIN 20-RELATED"/>
    <property type="match status" value="1"/>
</dbReference>
<evidence type="ECO:0000256" key="2">
    <source>
        <dbReference type="ARBA" id="ARBA00022737"/>
    </source>
</evidence>
<feature type="non-terminal residue" evidence="4">
    <location>
        <position position="1"/>
    </location>
</feature>
<dbReference type="InterPro" id="IPR004092">
    <property type="entry name" value="Mbt"/>
</dbReference>
<dbReference type="CDD" id="cd20104">
    <property type="entry name" value="MBT_PHF20L1-like"/>
    <property type="match status" value="1"/>
</dbReference>